<dbReference type="InterPro" id="IPR051436">
    <property type="entry name" value="Autophagy-related_EPG5"/>
</dbReference>
<dbReference type="AlphaFoldDB" id="A0AAV4C608"/>
<reference evidence="3 4" key="1">
    <citation type="journal article" date="2021" name="Elife">
        <title>Chloroplast acquisition without the gene transfer in kleptoplastic sea slugs, Plakobranchus ocellatus.</title>
        <authorList>
            <person name="Maeda T."/>
            <person name="Takahashi S."/>
            <person name="Yoshida T."/>
            <person name="Shimamura S."/>
            <person name="Takaki Y."/>
            <person name="Nagai Y."/>
            <person name="Toyoda A."/>
            <person name="Suzuki Y."/>
            <person name="Arimoto A."/>
            <person name="Ishii H."/>
            <person name="Satoh N."/>
            <person name="Nishiyama T."/>
            <person name="Hasebe M."/>
            <person name="Maruyama T."/>
            <person name="Minagawa J."/>
            <person name="Obokata J."/>
            <person name="Shigenobu S."/>
        </authorList>
    </citation>
    <scope>NUCLEOTIDE SEQUENCE [LARGE SCALE GENOMIC DNA]</scope>
</reference>
<dbReference type="Pfam" id="PF14954">
    <property type="entry name" value="LIX1"/>
    <property type="match status" value="1"/>
</dbReference>
<organism evidence="3 4">
    <name type="scientific">Plakobranchus ocellatus</name>
    <dbReference type="NCBI Taxonomy" id="259542"/>
    <lineage>
        <taxon>Eukaryota</taxon>
        <taxon>Metazoa</taxon>
        <taxon>Spiralia</taxon>
        <taxon>Lophotrochozoa</taxon>
        <taxon>Mollusca</taxon>
        <taxon>Gastropoda</taxon>
        <taxon>Heterobranchia</taxon>
        <taxon>Euthyneura</taxon>
        <taxon>Panpulmonata</taxon>
        <taxon>Sacoglossa</taxon>
        <taxon>Placobranchoidea</taxon>
        <taxon>Plakobranchidae</taxon>
        <taxon>Plakobranchus</taxon>
    </lineage>
</organism>
<dbReference type="GO" id="GO:0097352">
    <property type="term" value="P:autophagosome maturation"/>
    <property type="evidence" value="ECO:0007669"/>
    <property type="project" value="TreeGrafter"/>
</dbReference>
<dbReference type="CDD" id="cd00048">
    <property type="entry name" value="DSRM_SF"/>
    <property type="match status" value="1"/>
</dbReference>
<dbReference type="Proteomes" id="UP000735302">
    <property type="component" value="Unassembled WGS sequence"/>
</dbReference>
<evidence type="ECO:0000256" key="2">
    <source>
        <dbReference type="SAM" id="MobiDB-lite"/>
    </source>
</evidence>
<accession>A0AAV4C608</accession>
<name>A0AAV4C608_9GAST</name>
<dbReference type="PANTHER" id="PTHR31139">
    <property type="entry name" value="ECTOPIC P GRANULES PROTEIN 5 HOMOLOG"/>
    <property type="match status" value="1"/>
</dbReference>
<protein>
    <submittedName>
        <fullName evidence="3">Lix1-like protein</fullName>
    </submittedName>
</protein>
<feature type="region of interest" description="Disordered" evidence="2">
    <location>
        <begin position="1"/>
        <end position="28"/>
    </location>
</feature>
<evidence type="ECO:0000256" key="1">
    <source>
        <dbReference type="ARBA" id="ARBA00007468"/>
    </source>
</evidence>
<feature type="compositionally biased region" description="Polar residues" evidence="2">
    <location>
        <begin position="15"/>
        <end position="28"/>
    </location>
</feature>
<dbReference type="PANTHER" id="PTHR31139:SF6">
    <property type="entry name" value="PROTEIN LIMB EXPRESSION 1 HOMOLOG"/>
    <property type="match status" value="1"/>
</dbReference>
<dbReference type="InterPro" id="IPR029270">
    <property type="entry name" value="LIX1"/>
</dbReference>
<gene>
    <name evidence="3" type="ORF">PoB_005448400</name>
</gene>
<comment type="caution">
    <text evidence="3">The sequence shown here is derived from an EMBL/GenBank/DDBJ whole genome shotgun (WGS) entry which is preliminary data.</text>
</comment>
<sequence>MEMTVVSGQPLAAARSTQKSQQKQNHTTQMHYTPHNIASVAADAAASVQASTKAGGPMNDARAKTVLKEAVDAVVNSFAKHTHGSGRVNVVEALQEFWQMKLERGADLNNGALVVYESQPATIPPYVCYVSLPGGSCFGSFQICNTKAEARRSAAKIALMNSVFNEHPSRKITDEFIDKAVGDAVQSFQGSSSDVENPSTGIGAFKFMLEANKGRSMLEFQELMTVFQLLHWNGSLKAMRERNCSRQEVLAHYSHRALDDDMRSQMALDWIAREQESPDIISAELQVAEQDLEAARLAGRELRFFKEKRDILVLALSQINPMGETVA</sequence>
<comment type="similarity">
    <text evidence="1">Belongs to the LIX1 family.</text>
</comment>
<evidence type="ECO:0000313" key="4">
    <source>
        <dbReference type="Proteomes" id="UP000735302"/>
    </source>
</evidence>
<keyword evidence="4" id="KW-1185">Reference proteome</keyword>
<proteinExistence type="inferred from homology"/>
<evidence type="ECO:0000313" key="3">
    <source>
        <dbReference type="EMBL" id="GFO27979.1"/>
    </source>
</evidence>
<dbReference type="GO" id="GO:0005737">
    <property type="term" value="C:cytoplasm"/>
    <property type="evidence" value="ECO:0007669"/>
    <property type="project" value="TreeGrafter"/>
</dbReference>
<dbReference type="EMBL" id="BLXT01005987">
    <property type="protein sequence ID" value="GFO27979.1"/>
    <property type="molecule type" value="Genomic_DNA"/>
</dbReference>